<dbReference type="RefSeq" id="WP_346049882.1">
    <property type="nucleotide sequence ID" value="NZ_JAYGII010000002.1"/>
</dbReference>
<evidence type="ECO:0000256" key="2">
    <source>
        <dbReference type="ARBA" id="ARBA00004141"/>
    </source>
</evidence>
<dbReference type="PROSITE" id="PS50110">
    <property type="entry name" value="RESPONSE_REGULATORY"/>
    <property type="match status" value="1"/>
</dbReference>
<keyword evidence="7 13" id="KW-0812">Transmembrane</keyword>
<dbReference type="Proteomes" id="UP001302316">
    <property type="component" value="Unassembled WGS sequence"/>
</dbReference>
<dbReference type="AlphaFoldDB" id="A0AAP6JEE2"/>
<gene>
    <name evidence="17" type="ORF">VCB98_01845</name>
</gene>
<protein>
    <recommendedName>
        <fullName evidence="4">histidine kinase</fullName>
        <ecNumber evidence="4">2.7.13.3</ecNumber>
    </recommendedName>
</protein>
<dbReference type="Gene3D" id="1.20.1730.10">
    <property type="entry name" value="Sodium/glucose cotransporter"/>
    <property type="match status" value="1"/>
</dbReference>
<evidence type="ECO:0000256" key="9">
    <source>
        <dbReference type="ARBA" id="ARBA00022989"/>
    </source>
</evidence>
<dbReference type="SMART" id="SM00091">
    <property type="entry name" value="PAS"/>
    <property type="match status" value="1"/>
</dbReference>
<dbReference type="SUPFAM" id="SSF47384">
    <property type="entry name" value="Homodimeric domain of signal transducing histidine kinase"/>
    <property type="match status" value="1"/>
</dbReference>
<dbReference type="PROSITE" id="PS50283">
    <property type="entry name" value="NA_SOLUT_SYMP_3"/>
    <property type="match status" value="1"/>
</dbReference>
<evidence type="ECO:0000256" key="1">
    <source>
        <dbReference type="ARBA" id="ARBA00000085"/>
    </source>
</evidence>
<dbReference type="GO" id="GO:0009927">
    <property type="term" value="F:histidine phosphotransfer kinase activity"/>
    <property type="evidence" value="ECO:0007669"/>
    <property type="project" value="TreeGrafter"/>
</dbReference>
<dbReference type="GO" id="GO:0000155">
    <property type="term" value="F:phosphorelay sensor kinase activity"/>
    <property type="evidence" value="ECO:0007669"/>
    <property type="project" value="InterPro"/>
</dbReference>
<dbReference type="PANTHER" id="PTHR43047">
    <property type="entry name" value="TWO-COMPONENT HISTIDINE PROTEIN KINASE"/>
    <property type="match status" value="1"/>
</dbReference>
<feature type="transmembrane region" description="Helical" evidence="13">
    <location>
        <begin position="437"/>
        <end position="460"/>
    </location>
</feature>
<keyword evidence="10 13" id="KW-0472">Membrane</keyword>
<evidence type="ECO:0000256" key="5">
    <source>
        <dbReference type="ARBA" id="ARBA00022553"/>
    </source>
</evidence>
<dbReference type="PROSITE" id="PS50113">
    <property type="entry name" value="PAC"/>
    <property type="match status" value="1"/>
</dbReference>
<evidence type="ECO:0000256" key="3">
    <source>
        <dbReference type="ARBA" id="ARBA00006434"/>
    </source>
</evidence>
<dbReference type="Pfam" id="PF00072">
    <property type="entry name" value="Response_reg"/>
    <property type="match status" value="1"/>
</dbReference>
<evidence type="ECO:0000256" key="10">
    <source>
        <dbReference type="ARBA" id="ARBA00023136"/>
    </source>
</evidence>
<dbReference type="InterPro" id="IPR001789">
    <property type="entry name" value="Sig_transdc_resp-reg_receiver"/>
</dbReference>
<feature type="domain" description="PAC" evidence="16">
    <location>
        <begin position="672"/>
        <end position="730"/>
    </location>
</feature>
<dbReference type="Pfam" id="PF02518">
    <property type="entry name" value="HATPase_c"/>
    <property type="match status" value="1"/>
</dbReference>
<dbReference type="CDD" id="cd00156">
    <property type="entry name" value="REC"/>
    <property type="match status" value="1"/>
</dbReference>
<keyword evidence="12" id="KW-0175">Coiled coil</keyword>
<keyword evidence="5 11" id="KW-0597">Phosphoprotein</keyword>
<organism evidence="17 18">
    <name type="scientific">Natronospira elongata</name>
    <dbReference type="NCBI Taxonomy" id="3110268"/>
    <lineage>
        <taxon>Bacteria</taxon>
        <taxon>Pseudomonadati</taxon>
        <taxon>Pseudomonadota</taxon>
        <taxon>Gammaproteobacteria</taxon>
        <taxon>Natronospirales</taxon>
        <taxon>Natronospiraceae</taxon>
        <taxon>Natronospira</taxon>
    </lineage>
</organism>
<evidence type="ECO:0000256" key="13">
    <source>
        <dbReference type="SAM" id="Phobius"/>
    </source>
</evidence>
<dbReference type="InterPro" id="IPR005467">
    <property type="entry name" value="His_kinase_dom"/>
</dbReference>
<comment type="catalytic activity">
    <reaction evidence="1">
        <text>ATP + protein L-histidine = ADP + protein N-phospho-L-histidine.</text>
        <dbReference type="EC" id="2.7.13.3"/>
    </reaction>
</comment>
<comment type="subcellular location">
    <subcellularLocation>
        <location evidence="2">Membrane</location>
        <topology evidence="2">Multi-pass membrane protein</topology>
    </subcellularLocation>
</comment>
<dbReference type="InterPro" id="IPR003661">
    <property type="entry name" value="HisK_dim/P_dom"/>
</dbReference>
<dbReference type="EC" id="2.7.13.3" evidence="4"/>
<reference evidence="17 18" key="1">
    <citation type="submission" date="2023-12" db="EMBL/GenBank/DDBJ databases">
        <title>Whole-genome sequencing of halo(alkali)philic microorganisms from hypersaline lakes.</title>
        <authorList>
            <person name="Sorokin D.Y."/>
            <person name="Merkel A.Y."/>
            <person name="Messina E."/>
            <person name="Yakimov M."/>
        </authorList>
    </citation>
    <scope>NUCLEOTIDE SEQUENCE [LARGE SCALE GENOMIC DNA]</scope>
    <source>
        <strain evidence="17 18">AB-CW1</strain>
    </source>
</reference>
<dbReference type="GO" id="GO:0005886">
    <property type="term" value="C:plasma membrane"/>
    <property type="evidence" value="ECO:0007669"/>
    <property type="project" value="TreeGrafter"/>
</dbReference>
<keyword evidence="9 13" id="KW-1133">Transmembrane helix</keyword>
<feature type="transmembrane region" description="Helical" evidence="13">
    <location>
        <begin position="276"/>
        <end position="293"/>
    </location>
</feature>
<feature type="domain" description="Histidine kinase" evidence="14">
    <location>
        <begin position="766"/>
        <end position="977"/>
    </location>
</feature>
<dbReference type="InterPro" id="IPR000014">
    <property type="entry name" value="PAS"/>
</dbReference>
<feature type="transmembrane region" description="Helical" evidence="13">
    <location>
        <begin position="380"/>
        <end position="399"/>
    </location>
</feature>
<sequence>MTQTVTIATLILAGLAWLGLLFAVALLGERPSRLWHRIWPTVYVLSLAVYCTAWTFYGTTTQAAESGWPIPPTFIGTILLFLFGWPFLRRLVRLSKQHNSTSIADFIASRFGKSSALAAAVTAVALIGLVPYIALQLKAVAMSFSALSVGEVGGGEPPAWQDLAFYVAILMAVFGMIFGTRWAAATAHNRGLVFAMGFESLFKLAAMLALGGFVVFVLFSGPADLLASTPRPEFQNLDSFLTLMLLGALAMFTLPHQFHIGIVECRDPEHMRTARWLFPLFLILISLPILPLARAGGELLGPAGVPPDLYVLQLPMMEGQTGLALFAFLGGLSAATGMVILASLTLSIMIGNHWLTPALLRGTGGRRGELPISVRTQRRLGILVVLLLAYGYSRALGVAEPLGEIGALSFSGLAQLAPAVVLAVYRPGLPERAILAGLAAGIVVWTYVLLVPLAVSALGLPTAWLSDGPLGLAWLSPEGFFGLGQLDVLARAVATSLAVNLAFIFLLLRLLGPGQAPAAPTNQIDPDTLETIARRFLGRERAVRLLHNGGEGRQLERAVEHELSAMVGAASARLLLDAARQRAPAPLDTVADMVGEASARARFSREVLSGALENMSQGVCVVDDRLRLVAWNRAYLDLFDYPPELIRVGRPVADLLEHNARTGLLAAGDSKGAIERRLAHMRSGSRYRVERAWPDGRIIEIRGNPMPGSGFVATFTDVTAFRHTEEELRRINETLEQRVQSRTAELQQAMTEAERANEAKTRFLAAVSHDLVQPLNAAQLLTHSLAQRMNGQAEARSLQQIDGALGATESLLSGLLDISRLDAGGLRPRINEFPLNDLFNQLAGEFSLIAGERGLDLRCVKSRVWVRSDVQMLRRIVQNFLSNALRYTERGRVLMGCRRYGDELLVGVWDTGPGIEPDSRQVIFEEFRRLQAEEAAPGLGLGLAISERMARLLGHELVLESVPGRGTLFGVRVPRAEPGRRQARQPSRIGRDRLQGRVLVVDNDPAMRASLAGLLSEWGCEVYEARDGRTAAETCANTLPDVLLLDYHLDKGETGLAVLESLRQELGPLPAVLISADHGASLREAAAQAGCELLHKPLKPLALRSLLRRLLSARSQSRASDSRRRS</sequence>
<dbReference type="InterPro" id="IPR036890">
    <property type="entry name" value="HATPase_C_sf"/>
</dbReference>
<feature type="transmembrane region" description="Helical" evidence="13">
    <location>
        <begin position="239"/>
        <end position="255"/>
    </location>
</feature>
<dbReference type="SUPFAM" id="SSF55785">
    <property type="entry name" value="PYP-like sensor domain (PAS domain)"/>
    <property type="match status" value="1"/>
</dbReference>
<dbReference type="InterPro" id="IPR001734">
    <property type="entry name" value="Na/solute_symporter"/>
</dbReference>
<dbReference type="InterPro" id="IPR004358">
    <property type="entry name" value="Sig_transdc_His_kin-like_C"/>
</dbReference>
<accession>A0AAP6JEE2</accession>
<dbReference type="InterPro" id="IPR036097">
    <property type="entry name" value="HisK_dim/P_sf"/>
</dbReference>
<evidence type="ECO:0000256" key="7">
    <source>
        <dbReference type="ARBA" id="ARBA00022692"/>
    </source>
</evidence>
<dbReference type="PROSITE" id="PS50109">
    <property type="entry name" value="HIS_KIN"/>
    <property type="match status" value="1"/>
</dbReference>
<dbReference type="InterPro" id="IPR000700">
    <property type="entry name" value="PAS-assoc_C"/>
</dbReference>
<dbReference type="Gene3D" id="1.10.287.130">
    <property type="match status" value="1"/>
</dbReference>
<dbReference type="SMART" id="SM00388">
    <property type="entry name" value="HisKA"/>
    <property type="match status" value="1"/>
</dbReference>
<feature type="transmembrane region" description="Helical" evidence="13">
    <location>
        <begin position="6"/>
        <end position="26"/>
    </location>
</feature>
<dbReference type="Gene3D" id="3.40.50.2300">
    <property type="match status" value="1"/>
</dbReference>
<feature type="transmembrane region" description="Helical" evidence="13">
    <location>
        <begin position="163"/>
        <end position="180"/>
    </location>
</feature>
<feature type="transmembrane region" description="Helical" evidence="13">
    <location>
        <begin position="323"/>
        <end position="351"/>
    </location>
</feature>
<evidence type="ECO:0000259" key="15">
    <source>
        <dbReference type="PROSITE" id="PS50110"/>
    </source>
</evidence>
<comment type="similarity">
    <text evidence="3">Belongs to the sodium:solute symporter (SSF) (TC 2.A.21) family.</text>
</comment>
<feature type="transmembrane region" description="Helical" evidence="13">
    <location>
        <begin position="201"/>
        <end position="219"/>
    </location>
</feature>
<feature type="transmembrane region" description="Helical" evidence="13">
    <location>
        <begin position="405"/>
        <end position="425"/>
    </location>
</feature>
<dbReference type="FunFam" id="3.30.565.10:FF:000049">
    <property type="entry name" value="Two-component sensor histidine kinase"/>
    <property type="match status" value="1"/>
</dbReference>
<dbReference type="PANTHER" id="PTHR43047:SF9">
    <property type="entry name" value="HISTIDINE KINASE"/>
    <property type="match status" value="1"/>
</dbReference>
<name>A0AAP6JEE2_9GAMM</name>
<dbReference type="InterPro" id="IPR038377">
    <property type="entry name" value="Na/Glc_symporter_sf"/>
</dbReference>
<dbReference type="FunFam" id="1.10.287.130:FF:000063">
    <property type="entry name" value="Hybrid sensor histidine kinase/response regulator"/>
    <property type="match status" value="1"/>
</dbReference>
<dbReference type="InterPro" id="IPR035965">
    <property type="entry name" value="PAS-like_dom_sf"/>
</dbReference>
<dbReference type="GO" id="GO:0022857">
    <property type="term" value="F:transmembrane transporter activity"/>
    <property type="evidence" value="ECO:0007669"/>
    <property type="project" value="InterPro"/>
</dbReference>
<evidence type="ECO:0000313" key="17">
    <source>
        <dbReference type="EMBL" id="MEA5444559.1"/>
    </source>
</evidence>
<feature type="modified residue" description="4-aspartylphosphate" evidence="11">
    <location>
        <position position="1046"/>
    </location>
</feature>
<dbReference type="Gene3D" id="3.30.450.20">
    <property type="entry name" value="PAS domain"/>
    <property type="match status" value="1"/>
</dbReference>
<evidence type="ECO:0000256" key="6">
    <source>
        <dbReference type="ARBA" id="ARBA00022679"/>
    </source>
</evidence>
<evidence type="ECO:0000256" key="4">
    <source>
        <dbReference type="ARBA" id="ARBA00012438"/>
    </source>
</evidence>
<dbReference type="CDD" id="cd00082">
    <property type="entry name" value="HisKA"/>
    <property type="match status" value="1"/>
</dbReference>
<evidence type="ECO:0000259" key="14">
    <source>
        <dbReference type="PROSITE" id="PS50109"/>
    </source>
</evidence>
<dbReference type="SMART" id="SM00448">
    <property type="entry name" value="REC"/>
    <property type="match status" value="1"/>
</dbReference>
<dbReference type="Pfam" id="PF12860">
    <property type="entry name" value="PAS_7"/>
    <property type="match status" value="1"/>
</dbReference>
<keyword evidence="6 17" id="KW-0808">Transferase</keyword>
<dbReference type="SMART" id="SM00387">
    <property type="entry name" value="HATPase_c"/>
    <property type="match status" value="1"/>
</dbReference>
<dbReference type="InterPro" id="IPR003594">
    <property type="entry name" value="HATPase_dom"/>
</dbReference>
<evidence type="ECO:0000313" key="18">
    <source>
        <dbReference type="Proteomes" id="UP001302316"/>
    </source>
</evidence>
<dbReference type="CDD" id="cd10322">
    <property type="entry name" value="SLC5sbd"/>
    <property type="match status" value="1"/>
</dbReference>
<dbReference type="SUPFAM" id="SSF52172">
    <property type="entry name" value="CheY-like"/>
    <property type="match status" value="1"/>
</dbReference>
<evidence type="ECO:0000259" key="16">
    <source>
        <dbReference type="PROSITE" id="PS50113"/>
    </source>
</evidence>
<feature type="transmembrane region" description="Helical" evidence="13">
    <location>
        <begin position="69"/>
        <end position="88"/>
    </location>
</feature>
<feature type="transmembrane region" description="Helical" evidence="13">
    <location>
        <begin position="116"/>
        <end position="135"/>
    </location>
</feature>
<dbReference type="PRINTS" id="PR00344">
    <property type="entry name" value="BCTRLSENSOR"/>
</dbReference>
<dbReference type="Pfam" id="PF00512">
    <property type="entry name" value="HisKA"/>
    <property type="match status" value="1"/>
</dbReference>
<feature type="coiled-coil region" evidence="12">
    <location>
        <begin position="725"/>
        <end position="759"/>
    </location>
</feature>
<evidence type="ECO:0000256" key="8">
    <source>
        <dbReference type="ARBA" id="ARBA00022777"/>
    </source>
</evidence>
<dbReference type="InterPro" id="IPR011006">
    <property type="entry name" value="CheY-like_superfamily"/>
</dbReference>
<dbReference type="Gene3D" id="3.30.565.10">
    <property type="entry name" value="Histidine kinase-like ATPase, C-terminal domain"/>
    <property type="match status" value="1"/>
</dbReference>
<dbReference type="EMBL" id="JAYGII010000002">
    <property type="protein sequence ID" value="MEA5444559.1"/>
    <property type="molecule type" value="Genomic_DNA"/>
</dbReference>
<evidence type="ECO:0000256" key="12">
    <source>
        <dbReference type="SAM" id="Coils"/>
    </source>
</evidence>
<evidence type="ECO:0000256" key="11">
    <source>
        <dbReference type="PROSITE-ProRule" id="PRU00169"/>
    </source>
</evidence>
<keyword evidence="8 17" id="KW-0418">Kinase</keyword>
<proteinExistence type="inferred from homology"/>
<dbReference type="CDD" id="cd00130">
    <property type="entry name" value="PAS"/>
    <property type="match status" value="1"/>
</dbReference>
<dbReference type="NCBIfam" id="NF041832">
    <property type="entry name" value="near_NosP_CTERM"/>
    <property type="match status" value="1"/>
</dbReference>
<dbReference type="SUPFAM" id="SSF55874">
    <property type="entry name" value="ATPase domain of HSP90 chaperone/DNA topoisomerase II/histidine kinase"/>
    <property type="match status" value="1"/>
</dbReference>
<comment type="caution">
    <text evidence="17">The sequence shown here is derived from an EMBL/GenBank/DDBJ whole genome shotgun (WGS) entry which is preliminary data.</text>
</comment>
<feature type="domain" description="Response regulatory" evidence="15">
    <location>
        <begin position="997"/>
        <end position="1111"/>
    </location>
</feature>
<keyword evidence="18" id="KW-1185">Reference proteome</keyword>
<feature type="transmembrane region" description="Helical" evidence="13">
    <location>
        <begin position="38"/>
        <end position="57"/>
    </location>
</feature>